<accession>A0ABQ7Z6A8</accession>
<feature type="compositionally biased region" description="Polar residues" evidence="1">
    <location>
        <begin position="101"/>
        <end position="113"/>
    </location>
</feature>
<name>A0ABQ7Z6A8_BRANA</name>
<reference evidence="2 3" key="1">
    <citation type="submission" date="2021-05" db="EMBL/GenBank/DDBJ databases">
        <title>Genome Assembly of Synthetic Allotetraploid Brassica napus Reveals Homoeologous Exchanges between Subgenomes.</title>
        <authorList>
            <person name="Davis J.T."/>
        </authorList>
    </citation>
    <scope>NUCLEOTIDE SEQUENCE [LARGE SCALE GENOMIC DNA]</scope>
    <source>
        <strain evidence="3">cv. Da-Ae</strain>
        <tissue evidence="2">Seedling</tissue>
    </source>
</reference>
<feature type="region of interest" description="Disordered" evidence="1">
    <location>
        <begin position="101"/>
        <end position="168"/>
    </location>
</feature>
<dbReference type="EMBL" id="JAGKQM010000016">
    <property type="protein sequence ID" value="KAH0875749.1"/>
    <property type="molecule type" value="Genomic_DNA"/>
</dbReference>
<gene>
    <name evidence="2" type="ORF">HID58_073111</name>
</gene>
<evidence type="ECO:0000313" key="2">
    <source>
        <dbReference type="EMBL" id="KAH0875749.1"/>
    </source>
</evidence>
<proteinExistence type="predicted"/>
<comment type="caution">
    <text evidence="2">The sequence shown here is derived from an EMBL/GenBank/DDBJ whole genome shotgun (WGS) entry which is preliminary data.</text>
</comment>
<protein>
    <submittedName>
        <fullName evidence="2">Uncharacterized protein</fullName>
    </submittedName>
</protein>
<evidence type="ECO:0000313" key="3">
    <source>
        <dbReference type="Proteomes" id="UP000824890"/>
    </source>
</evidence>
<evidence type="ECO:0000256" key="1">
    <source>
        <dbReference type="SAM" id="MobiDB-lite"/>
    </source>
</evidence>
<sequence>MQSVRGQMHHEVVTMRDRQEIKERYPKLLRIALEKGLLSLVFKNSYRDFLFCLFFPGRCSMLAVCIKRSHDCHPEATADYLLLHRRGAIASKLSHGSLFTSQSTNGEITSAGHNSERRSGSTSSSTPKEHLEGLVMPTDENENRVLDPKNSQNIEGHTLLYAASENGR</sequence>
<keyword evidence="3" id="KW-1185">Reference proteome</keyword>
<dbReference type="Proteomes" id="UP000824890">
    <property type="component" value="Unassembled WGS sequence"/>
</dbReference>
<organism evidence="2 3">
    <name type="scientific">Brassica napus</name>
    <name type="common">Rape</name>
    <dbReference type="NCBI Taxonomy" id="3708"/>
    <lineage>
        <taxon>Eukaryota</taxon>
        <taxon>Viridiplantae</taxon>
        <taxon>Streptophyta</taxon>
        <taxon>Embryophyta</taxon>
        <taxon>Tracheophyta</taxon>
        <taxon>Spermatophyta</taxon>
        <taxon>Magnoliopsida</taxon>
        <taxon>eudicotyledons</taxon>
        <taxon>Gunneridae</taxon>
        <taxon>Pentapetalae</taxon>
        <taxon>rosids</taxon>
        <taxon>malvids</taxon>
        <taxon>Brassicales</taxon>
        <taxon>Brassicaceae</taxon>
        <taxon>Brassiceae</taxon>
        <taxon>Brassica</taxon>
    </lineage>
</organism>